<comment type="caution">
    <text evidence="1">The sequence shown here is derived from an EMBL/GenBank/DDBJ whole genome shotgun (WGS) entry which is preliminary data.</text>
</comment>
<evidence type="ECO:0000313" key="1">
    <source>
        <dbReference type="EMBL" id="KAJ2974789.1"/>
    </source>
</evidence>
<protein>
    <submittedName>
        <fullName evidence="1">Uncharacterized protein</fullName>
    </submittedName>
</protein>
<dbReference type="Proteomes" id="UP001143910">
    <property type="component" value="Unassembled WGS sequence"/>
</dbReference>
<name>A0ACC1N6U8_9HYPO</name>
<proteinExistence type="predicted"/>
<keyword evidence="2" id="KW-1185">Reference proteome</keyword>
<reference evidence="1" key="1">
    <citation type="submission" date="2022-08" db="EMBL/GenBank/DDBJ databases">
        <title>Genome Sequence of Lecanicillium fungicola.</title>
        <authorList>
            <person name="Buettner E."/>
        </authorList>
    </citation>
    <scope>NUCLEOTIDE SEQUENCE</scope>
    <source>
        <strain evidence="1">Babe33</strain>
    </source>
</reference>
<dbReference type="EMBL" id="JANJQO010000786">
    <property type="protein sequence ID" value="KAJ2974789.1"/>
    <property type="molecule type" value="Genomic_DNA"/>
</dbReference>
<gene>
    <name evidence="1" type="ORF">NQ176_g5869</name>
</gene>
<evidence type="ECO:0000313" key="2">
    <source>
        <dbReference type="Proteomes" id="UP001143910"/>
    </source>
</evidence>
<organism evidence="1 2">
    <name type="scientific">Zarea fungicola</name>
    <dbReference type="NCBI Taxonomy" id="93591"/>
    <lineage>
        <taxon>Eukaryota</taxon>
        <taxon>Fungi</taxon>
        <taxon>Dikarya</taxon>
        <taxon>Ascomycota</taxon>
        <taxon>Pezizomycotina</taxon>
        <taxon>Sordariomycetes</taxon>
        <taxon>Hypocreomycetidae</taxon>
        <taxon>Hypocreales</taxon>
        <taxon>Cordycipitaceae</taxon>
        <taxon>Zarea</taxon>
    </lineage>
</organism>
<sequence length="360" mass="40701">MPAVREAFAAQPVAVGMFDSPLSKAGADAATPRTMPMPQHLDIIDIRGEQVDFNLKEEIANQINPVSGHRKLPTLLLYDEKGLQLFEDITYLEEYYLTNYEIELLASHAAEMAKLIPAGAMVVELGSGNLRKISLLLNAFEKIGKSIDYYALDLSEEELQRTLLQVPEYNHVRCHGLLGTYDDGKEWLKQFSDGDRHITIIHLGSSIGNFSRSEAGSFLQGFAQVLKPTDSVLIGIDSCCDPNKVYHAYNGKWFILNGLRHANSVFGSEVFNLDDWKVIGEFIYDEDGGRHQAFLTPTKEVNVFGTTIKQDERLKIEQSLKYSQIGAERLWRTAGLREVQRWRRGDDYGKHHPFCDFFPI</sequence>
<accession>A0ACC1N6U8</accession>